<comment type="similarity">
    <text evidence="1">Belongs to the N(4)/N(6)-methyltransferase family.</text>
</comment>
<accession>A0A7W9ZL31</accession>
<dbReference type="InterPro" id="IPR002295">
    <property type="entry name" value="N4/N6-MTase_EcoPI_Mod-like"/>
</dbReference>
<evidence type="ECO:0000256" key="2">
    <source>
        <dbReference type="ARBA" id="ARBA00011900"/>
    </source>
</evidence>
<protein>
    <recommendedName>
        <fullName evidence="2">site-specific DNA-methyltransferase (adenine-specific)</fullName>
        <ecNumber evidence="2">2.1.1.72</ecNumber>
    </recommendedName>
</protein>
<dbReference type="EC" id="2.1.1.72" evidence="2"/>
<keyword evidence="9" id="KW-1185">Reference proteome</keyword>
<evidence type="ECO:0000256" key="4">
    <source>
        <dbReference type="ARBA" id="ARBA00022679"/>
    </source>
</evidence>
<dbReference type="InterPro" id="IPR002941">
    <property type="entry name" value="DNA_methylase_N4/N6"/>
</dbReference>
<evidence type="ECO:0000259" key="7">
    <source>
        <dbReference type="Pfam" id="PF01555"/>
    </source>
</evidence>
<dbReference type="SUPFAM" id="SSF53335">
    <property type="entry name" value="S-adenosyl-L-methionine-dependent methyltransferases"/>
    <property type="match status" value="1"/>
</dbReference>
<comment type="catalytic activity">
    <reaction evidence="6">
        <text>a 2'-deoxyadenosine in DNA + S-adenosyl-L-methionine = an N(6)-methyl-2'-deoxyadenosine in DNA + S-adenosyl-L-homocysteine + H(+)</text>
        <dbReference type="Rhea" id="RHEA:15197"/>
        <dbReference type="Rhea" id="RHEA-COMP:12418"/>
        <dbReference type="Rhea" id="RHEA-COMP:12419"/>
        <dbReference type="ChEBI" id="CHEBI:15378"/>
        <dbReference type="ChEBI" id="CHEBI:57856"/>
        <dbReference type="ChEBI" id="CHEBI:59789"/>
        <dbReference type="ChEBI" id="CHEBI:90615"/>
        <dbReference type="ChEBI" id="CHEBI:90616"/>
        <dbReference type="EC" id="2.1.1.72"/>
    </reaction>
</comment>
<dbReference type="GO" id="GO:0032259">
    <property type="term" value="P:methylation"/>
    <property type="evidence" value="ECO:0007669"/>
    <property type="project" value="UniProtKB-KW"/>
</dbReference>
<organism evidence="8 9">
    <name type="scientific">Novispirillum itersonii</name>
    <name type="common">Aquaspirillum itersonii</name>
    <dbReference type="NCBI Taxonomy" id="189"/>
    <lineage>
        <taxon>Bacteria</taxon>
        <taxon>Pseudomonadati</taxon>
        <taxon>Pseudomonadota</taxon>
        <taxon>Alphaproteobacteria</taxon>
        <taxon>Rhodospirillales</taxon>
        <taxon>Novispirillaceae</taxon>
        <taxon>Novispirillum</taxon>
    </lineage>
</organism>
<dbReference type="Proteomes" id="UP000544872">
    <property type="component" value="Unassembled WGS sequence"/>
</dbReference>
<reference evidence="8 9" key="1">
    <citation type="submission" date="2020-08" db="EMBL/GenBank/DDBJ databases">
        <title>Genomic Encyclopedia of Type Strains, Phase IV (KMG-IV): sequencing the most valuable type-strain genomes for metagenomic binning, comparative biology and taxonomic classification.</title>
        <authorList>
            <person name="Goeker M."/>
        </authorList>
    </citation>
    <scope>NUCLEOTIDE SEQUENCE [LARGE SCALE GENOMIC DNA]</scope>
    <source>
        <strain evidence="8 9">DSM 11590</strain>
    </source>
</reference>
<evidence type="ECO:0000256" key="5">
    <source>
        <dbReference type="ARBA" id="ARBA00022691"/>
    </source>
</evidence>
<proteinExistence type="inferred from homology"/>
<gene>
    <name evidence="8" type="ORF">FHS48_003943</name>
</gene>
<evidence type="ECO:0000256" key="6">
    <source>
        <dbReference type="ARBA" id="ARBA00047942"/>
    </source>
</evidence>
<evidence type="ECO:0000256" key="3">
    <source>
        <dbReference type="ARBA" id="ARBA00022603"/>
    </source>
</evidence>
<evidence type="ECO:0000256" key="1">
    <source>
        <dbReference type="ARBA" id="ARBA00006594"/>
    </source>
</evidence>
<evidence type="ECO:0000313" key="8">
    <source>
        <dbReference type="EMBL" id="MBB6212487.1"/>
    </source>
</evidence>
<dbReference type="AlphaFoldDB" id="A0A7W9ZL31"/>
<dbReference type="EMBL" id="JACIIX010000029">
    <property type="protein sequence ID" value="MBB6212487.1"/>
    <property type="molecule type" value="Genomic_DNA"/>
</dbReference>
<evidence type="ECO:0000313" key="9">
    <source>
        <dbReference type="Proteomes" id="UP000544872"/>
    </source>
</evidence>
<name>A0A7W9ZL31_NOVIT</name>
<keyword evidence="5" id="KW-0949">S-adenosyl-L-methionine</keyword>
<dbReference type="GO" id="GO:0003677">
    <property type="term" value="F:DNA binding"/>
    <property type="evidence" value="ECO:0007669"/>
    <property type="project" value="InterPro"/>
</dbReference>
<dbReference type="RefSeq" id="WP_184266618.1">
    <property type="nucleotide sequence ID" value="NZ_JACIIX010000029.1"/>
</dbReference>
<feature type="domain" description="DNA methylase N-4/N-6" evidence="7">
    <location>
        <begin position="88"/>
        <end position="387"/>
    </location>
</feature>
<sequence>MSEQLTLAGTELNKVETVEEFRFDNLPPIKGFPELRWTGKRPFTSTRFYPAQKQETYGTPTNNWMNKIYWGDNLQVMSHLLKHFRGKVNLAYIDPPFDSKADYKKLISIKGKHASSDLSAFEETQYADMWAEDNYLQFMHDRLILIRELLSDSGCIFLHCDYHQSHYLRMLMDEIFGPSTFINEIIWQKCNTKNFTSKSLSNIHDTIFMYTKTKDYYFQELFDDLSQDYIDSNYRHYDENGERYRLLPLHAPGIRNGATGKPWKGIPPLAGSHWRFGPETLDDMDAKGLIQISEGGVPEYRKYLKDSEGVRIGTIWLDAKQLPRKEKNGYPTQKPESILEKVIRIGSRPGDIVFDCFMGSGTTQAVAMKLGRRFIGADINLGAVETTISRLNGIRQALTAGQLPVSQHPLYTGVDVFNVNNYDIFRNPAEAKEILKEALEIQPLSSSSVFDGVKDGFSVKIMPVNRIATRADLNDIIAGMDFKQYEKRRDESPGRAVEKFLLVCMGHEPNLAAALIQEAKPFLIEVKVVDILRDRDDILFKRSAEAKVVIRDGKLVIEKFYPLNLMQKLSYQEDNVEDWRQLVDSIKIDWNYDGAVLEPALIDMPEGESLVSGAYDVPMDAGTVRVKITDLLSESLELTVSAEE</sequence>
<dbReference type="Pfam" id="PF01555">
    <property type="entry name" value="N6_N4_Mtase"/>
    <property type="match status" value="1"/>
</dbReference>
<dbReference type="GO" id="GO:0008170">
    <property type="term" value="F:N-methyltransferase activity"/>
    <property type="evidence" value="ECO:0007669"/>
    <property type="project" value="InterPro"/>
</dbReference>
<dbReference type="Gene3D" id="3.40.50.150">
    <property type="entry name" value="Vaccinia Virus protein VP39"/>
    <property type="match status" value="1"/>
</dbReference>
<dbReference type="GO" id="GO:0009007">
    <property type="term" value="F:site-specific DNA-methyltransferase (adenine-specific) activity"/>
    <property type="evidence" value="ECO:0007669"/>
    <property type="project" value="UniProtKB-EC"/>
</dbReference>
<keyword evidence="4 8" id="KW-0808">Transferase</keyword>
<dbReference type="InterPro" id="IPR029063">
    <property type="entry name" value="SAM-dependent_MTases_sf"/>
</dbReference>
<dbReference type="PRINTS" id="PR00506">
    <property type="entry name" value="D21N6MTFRASE"/>
</dbReference>
<dbReference type="PROSITE" id="PS00092">
    <property type="entry name" value="N6_MTASE"/>
    <property type="match status" value="1"/>
</dbReference>
<dbReference type="InterPro" id="IPR002052">
    <property type="entry name" value="DNA_methylase_N6_adenine_CS"/>
</dbReference>
<comment type="caution">
    <text evidence="8">The sequence shown here is derived from an EMBL/GenBank/DDBJ whole genome shotgun (WGS) entry which is preliminary data.</text>
</comment>
<keyword evidence="3 8" id="KW-0489">Methyltransferase</keyword>